<feature type="transmembrane region" description="Helical" evidence="7">
    <location>
        <begin position="92"/>
        <end position="111"/>
    </location>
</feature>
<name>A0ABT8R4U3_9BACT</name>
<protein>
    <submittedName>
        <fullName evidence="8">AEC family transporter</fullName>
    </submittedName>
</protein>
<comment type="subcellular location">
    <subcellularLocation>
        <location evidence="1">Membrane</location>
        <topology evidence="1">Multi-pass membrane protein</topology>
    </subcellularLocation>
</comment>
<evidence type="ECO:0000256" key="6">
    <source>
        <dbReference type="ARBA" id="ARBA00023136"/>
    </source>
</evidence>
<keyword evidence="9" id="KW-1185">Reference proteome</keyword>
<feature type="transmembrane region" description="Helical" evidence="7">
    <location>
        <begin position="34"/>
        <end position="53"/>
    </location>
</feature>
<evidence type="ECO:0000256" key="4">
    <source>
        <dbReference type="ARBA" id="ARBA00022692"/>
    </source>
</evidence>
<proteinExistence type="predicted"/>
<feature type="transmembrane region" description="Helical" evidence="7">
    <location>
        <begin position="123"/>
        <end position="145"/>
    </location>
</feature>
<dbReference type="InterPro" id="IPR004776">
    <property type="entry name" value="Mem_transp_PIN-like"/>
</dbReference>
<dbReference type="RefSeq" id="WP_302037901.1">
    <property type="nucleotide sequence ID" value="NZ_JAUKPO010000006.1"/>
</dbReference>
<feature type="transmembrane region" description="Helical" evidence="7">
    <location>
        <begin position="282"/>
        <end position="305"/>
    </location>
</feature>
<feature type="transmembrane region" description="Helical" evidence="7">
    <location>
        <begin position="252"/>
        <end position="270"/>
    </location>
</feature>
<feature type="transmembrane region" description="Helical" evidence="7">
    <location>
        <begin position="225"/>
        <end position="246"/>
    </location>
</feature>
<feature type="transmembrane region" description="Helical" evidence="7">
    <location>
        <begin position="170"/>
        <end position="190"/>
    </location>
</feature>
<keyword evidence="2" id="KW-0813">Transport</keyword>
<keyword evidence="3" id="KW-1003">Cell membrane</keyword>
<dbReference type="EMBL" id="JAUKPO010000006">
    <property type="protein sequence ID" value="MDO1447097.1"/>
    <property type="molecule type" value="Genomic_DNA"/>
</dbReference>
<accession>A0ABT8R4U3</accession>
<evidence type="ECO:0000313" key="9">
    <source>
        <dbReference type="Proteomes" id="UP001168528"/>
    </source>
</evidence>
<sequence>MSNTNITLLTSLIIILIGYFLKKYQVIKETEGKVLSKVVLYVTFPALIFDTVSDLEIRYALVFLPFIPLAFCLLLFSICYVLFRNQPATIKGVLFMAATGFNIGLFAYPIIEAIWGKEGLQYIAMYDLGNAFAVLGLSYSLGSAFSPQRTGSKRIDGVYILKKLVRSVPLVSYVVALLFNIMGLSFPFLINNVIGAVARANMAMVLLLLGIYLNFRLDKTFIKQLYSILFVKFGLALLIGITLFYILPFDKLYRTIVLIALILPVGLTVIPFSDEFGYNTRFAGAIANISILISFVLMWGLIMVFNLA</sequence>
<feature type="transmembrane region" description="Helical" evidence="7">
    <location>
        <begin position="196"/>
        <end position="213"/>
    </location>
</feature>
<dbReference type="Pfam" id="PF03547">
    <property type="entry name" value="Mem_trans"/>
    <property type="match status" value="1"/>
</dbReference>
<keyword evidence="6 7" id="KW-0472">Membrane</keyword>
<keyword evidence="4 7" id="KW-0812">Transmembrane</keyword>
<gene>
    <name evidence="8" type="ORF">Q0590_12585</name>
</gene>
<evidence type="ECO:0000256" key="1">
    <source>
        <dbReference type="ARBA" id="ARBA00004141"/>
    </source>
</evidence>
<feature type="transmembrane region" description="Helical" evidence="7">
    <location>
        <begin position="6"/>
        <end position="22"/>
    </location>
</feature>
<evidence type="ECO:0000256" key="3">
    <source>
        <dbReference type="ARBA" id="ARBA00022475"/>
    </source>
</evidence>
<evidence type="ECO:0000256" key="2">
    <source>
        <dbReference type="ARBA" id="ARBA00022448"/>
    </source>
</evidence>
<evidence type="ECO:0000256" key="5">
    <source>
        <dbReference type="ARBA" id="ARBA00022989"/>
    </source>
</evidence>
<reference evidence="8" key="1">
    <citation type="submission" date="2023-07" db="EMBL/GenBank/DDBJ databases">
        <title>The genome sequence of Rhodocytophaga aerolata KACC 12507.</title>
        <authorList>
            <person name="Zhang X."/>
        </authorList>
    </citation>
    <scope>NUCLEOTIDE SEQUENCE</scope>
    <source>
        <strain evidence="8">KACC 12507</strain>
    </source>
</reference>
<keyword evidence="5 7" id="KW-1133">Transmembrane helix</keyword>
<evidence type="ECO:0000313" key="8">
    <source>
        <dbReference type="EMBL" id="MDO1447097.1"/>
    </source>
</evidence>
<dbReference type="PANTHER" id="PTHR36838:SF3">
    <property type="entry name" value="TRANSPORTER AUXIN EFFLUX CARRIER EC FAMILY"/>
    <property type="match status" value="1"/>
</dbReference>
<comment type="caution">
    <text evidence="8">The sequence shown here is derived from an EMBL/GenBank/DDBJ whole genome shotgun (WGS) entry which is preliminary data.</text>
</comment>
<dbReference type="PANTHER" id="PTHR36838">
    <property type="entry name" value="AUXIN EFFLUX CARRIER FAMILY PROTEIN"/>
    <property type="match status" value="1"/>
</dbReference>
<evidence type="ECO:0000256" key="7">
    <source>
        <dbReference type="SAM" id="Phobius"/>
    </source>
</evidence>
<dbReference type="Proteomes" id="UP001168528">
    <property type="component" value="Unassembled WGS sequence"/>
</dbReference>
<organism evidence="8 9">
    <name type="scientific">Rhodocytophaga aerolata</name>
    <dbReference type="NCBI Taxonomy" id="455078"/>
    <lineage>
        <taxon>Bacteria</taxon>
        <taxon>Pseudomonadati</taxon>
        <taxon>Bacteroidota</taxon>
        <taxon>Cytophagia</taxon>
        <taxon>Cytophagales</taxon>
        <taxon>Rhodocytophagaceae</taxon>
        <taxon>Rhodocytophaga</taxon>
    </lineage>
</organism>
<feature type="transmembrane region" description="Helical" evidence="7">
    <location>
        <begin position="59"/>
        <end position="83"/>
    </location>
</feature>